<dbReference type="Gene3D" id="3.30.200.20">
    <property type="entry name" value="Phosphorylase Kinase, domain 1"/>
    <property type="match status" value="1"/>
</dbReference>
<dbReference type="Proteomes" id="UP001162164">
    <property type="component" value="Unassembled WGS sequence"/>
</dbReference>
<keyword evidence="2" id="KW-1185">Reference proteome</keyword>
<dbReference type="SUPFAM" id="SSF56112">
    <property type="entry name" value="Protein kinase-like (PK-like)"/>
    <property type="match status" value="1"/>
</dbReference>
<gene>
    <name evidence="1" type="ORF">NQ317_019550</name>
</gene>
<proteinExistence type="predicted"/>
<name>A0ABQ9J6M3_9CUCU</name>
<accession>A0ABQ9J6M3</accession>
<organism evidence="1 2">
    <name type="scientific">Molorchus minor</name>
    <dbReference type="NCBI Taxonomy" id="1323400"/>
    <lineage>
        <taxon>Eukaryota</taxon>
        <taxon>Metazoa</taxon>
        <taxon>Ecdysozoa</taxon>
        <taxon>Arthropoda</taxon>
        <taxon>Hexapoda</taxon>
        <taxon>Insecta</taxon>
        <taxon>Pterygota</taxon>
        <taxon>Neoptera</taxon>
        <taxon>Endopterygota</taxon>
        <taxon>Coleoptera</taxon>
        <taxon>Polyphaga</taxon>
        <taxon>Cucujiformia</taxon>
        <taxon>Chrysomeloidea</taxon>
        <taxon>Cerambycidae</taxon>
        <taxon>Lamiinae</taxon>
        <taxon>Monochamini</taxon>
        <taxon>Molorchus</taxon>
    </lineage>
</organism>
<dbReference type="InterPro" id="IPR011009">
    <property type="entry name" value="Kinase-like_dom_sf"/>
</dbReference>
<feature type="non-terminal residue" evidence="1">
    <location>
        <position position="160"/>
    </location>
</feature>
<evidence type="ECO:0000313" key="1">
    <source>
        <dbReference type="EMBL" id="KAJ8973284.1"/>
    </source>
</evidence>
<comment type="caution">
    <text evidence="1">The sequence shown here is derived from an EMBL/GenBank/DDBJ whole genome shotgun (WGS) entry which is preliminary data.</text>
</comment>
<dbReference type="EMBL" id="JAPWTJ010001205">
    <property type="protein sequence ID" value="KAJ8973284.1"/>
    <property type="molecule type" value="Genomic_DNA"/>
</dbReference>
<protein>
    <submittedName>
        <fullName evidence="1">Uncharacterized protein</fullName>
    </submittedName>
</protein>
<sequence length="160" mass="17999">MTSQNSSFTQISIFFLLQRYQPYIFDQYRQPDGQWDSTTTTNPPTVPARGVKRITPSEVSRPYEESSWICEPIGKGEFCEVMLGKWKNNKVAVKVLKDSSEAEAILMNVCNSHIFSGMGLEPRQKAEFSRGEAKTGATEATNSTVKCNSSVKIVARAWYE</sequence>
<reference evidence="1" key="1">
    <citation type="journal article" date="2023" name="Insect Mol. Biol.">
        <title>Genome sequencing provides insights into the evolution of gene families encoding plant cell wall-degrading enzymes in longhorned beetles.</title>
        <authorList>
            <person name="Shin N.R."/>
            <person name="Okamura Y."/>
            <person name="Kirsch R."/>
            <person name="Pauchet Y."/>
        </authorList>
    </citation>
    <scope>NUCLEOTIDE SEQUENCE</scope>
    <source>
        <strain evidence="1">MMC_N1</strain>
    </source>
</reference>
<evidence type="ECO:0000313" key="2">
    <source>
        <dbReference type="Proteomes" id="UP001162164"/>
    </source>
</evidence>